<dbReference type="GO" id="GO:0009253">
    <property type="term" value="P:peptidoglycan catabolic process"/>
    <property type="evidence" value="ECO:0007669"/>
    <property type="project" value="TreeGrafter"/>
</dbReference>
<comment type="caution">
    <text evidence="7">The sequence shown here is derived from an EMBL/GenBank/DDBJ whole genome shotgun (WGS) entry which is preliminary data.</text>
</comment>
<dbReference type="GO" id="GO:0019867">
    <property type="term" value="C:outer membrane"/>
    <property type="evidence" value="ECO:0007669"/>
    <property type="project" value="InterPro"/>
</dbReference>
<sequence length="374" mass="40046">MAAPARPARLRAVGFARLPGWAADDHAAAFAAFRRSAERIAAAPPKTRPLGPDGALLAAVAARALALSAAPDAATARAFFEDHFLPRRIEPLGGGGGFVTGYFEPEIDGSRVRSDRFPVPIYARPDDLVELGPDDDRTGLPDDVTWARRRPDGRLEAHPDRGAIMAGALDGRVPVLAFVASWVEAFFVHVQGSARVRLAEGGVLRLTFAGKSGHPYFPIARVLVERGLMEPRQATADVLRRWLDDHPDDAPAVMARNRSFIFFREADVPDPALGPVAAAGVALTPGRSLAVDRHLVTFHAPVFVDAAFGDDVPGAEPAFRRLMIAQDTGSAILGPARGDVFFGTGEAAWRAAARVRHPARFTLLVPRGDLVRVP</sequence>
<dbReference type="OrthoDB" id="9783686at2"/>
<gene>
    <name evidence="7" type="ORF">EDD54_2886</name>
</gene>
<evidence type="ECO:0000256" key="1">
    <source>
        <dbReference type="ARBA" id="ARBA00001420"/>
    </source>
</evidence>
<dbReference type="Pfam" id="PF06725">
    <property type="entry name" value="3D"/>
    <property type="match status" value="1"/>
</dbReference>
<dbReference type="EC" id="4.2.2.n1" evidence="2"/>
<dbReference type="InterPro" id="IPR036908">
    <property type="entry name" value="RlpA-like_sf"/>
</dbReference>
<evidence type="ECO:0000256" key="3">
    <source>
        <dbReference type="ARBA" id="ARBA00023239"/>
    </source>
</evidence>
<dbReference type="Gene3D" id="2.40.240.50">
    <property type="entry name" value="Barwin-like endoglucanases"/>
    <property type="match status" value="1"/>
</dbReference>
<dbReference type="CDD" id="cd14485">
    <property type="entry name" value="mltA_like_LT_A"/>
    <property type="match status" value="1"/>
</dbReference>
<dbReference type="CDD" id="cd14668">
    <property type="entry name" value="mlta_B"/>
    <property type="match status" value="1"/>
</dbReference>
<proteinExistence type="predicted"/>
<dbReference type="RefSeq" id="WP_126540293.1">
    <property type="nucleotide sequence ID" value="NZ_BSPM01000002.1"/>
</dbReference>
<accession>A0A4R6RDM3</accession>
<keyword evidence="3" id="KW-0456">Lyase</keyword>
<evidence type="ECO:0000256" key="5">
    <source>
        <dbReference type="ARBA" id="ARBA00030918"/>
    </source>
</evidence>
<evidence type="ECO:0000259" key="6">
    <source>
        <dbReference type="SMART" id="SM00925"/>
    </source>
</evidence>
<dbReference type="PANTHER" id="PTHR30124:SF0">
    <property type="entry name" value="MEMBRANE-BOUND LYTIC MUREIN TRANSGLYCOSYLASE A"/>
    <property type="match status" value="1"/>
</dbReference>
<dbReference type="AlphaFoldDB" id="A0A4R6RDM3"/>
<organism evidence="7 8">
    <name type="scientific">Oharaeibacter diazotrophicus</name>
    <dbReference type="NCBI Taxonomy" id="1920512"/>
    <lineage>
        <taxon>Bacteria</taxon>
        <taxon>Pseudomonadati</taxon>
        <taxon>Pseudomonadota</taxon>
        <taxon>Alphaproteobacteria</taxon>
        <taxon>Hyphomicrobiales</taxon>
        <taxon>Pleomorphomonadaceae</taxon>
        <taxon>Oharaeibacter</taxon>
    </lineage>
</organism>
<reference evidence="7 8" key="1">
    <citation type="submission" date="2019-03" db="EMBL/GenBank/DDBJ databases">
        <title>Genomic Encyclopedia of Type Strains, Phase IV (KMG-IV): sequencing the most valuable type-strain genomes for metagenomic binning, comparative biology and taxonomic classification.</title>
        <authorList>
            <person name="Goeker M."/>
        </authorList>
    </citation>
    <scope>NUCLEOTIDE SEQUENCE [LARGE SCALE GENOMIC DNA]</scope>
    <source>
        <strain evidence="7 8">DSM 102969</strain>
    </source>
</reference>
<dbReference type="SUPFAM" id="SSF50685">
    <property type="entry name" value="Barwin-like endoglucanases"/>
    <property type="match status" value="1"/>
</dbReference>
<dbReference type="GO" id="GO:0009254">
    <property type="term" value="P:peptidoglycan turnover"/>
    <property type="evidence" value="ECO:0007669"/>
    <property type="project" value="InterPro"/>
</dbReference>
<keyword evidence="8" id="KW-1185">Reference proteome</keyword>
<evidence type="ECO:0000313" key="8">
    <source>
        <dbReference type="Proteomes" id="UP000294547"/>
    </source>
</evidence>
<dbReference type="GO" id="GO:0008933">
    <property type="term" value="F:peptidoglycan lytic transglycosylase activity"/>
    <property type="evidence" value="ECO:0007669"/>
    <property type="project" value="TreeGrafter"/>
</dbReference>
<comment type="catalytic activity">
    <reaction evidence="1">
        <text>Exolytic cleavage of the (1-&gt;4)-beta-glycosidic linkage between N-acetylmuramic acid (MurNAc) and N-acetylglucosamine (GlcNAc) residues in peptidoglycan, from either the reducing or the non-reducing ends of the peptidoglycan chains, with concomitant formation of a 1,6-anhydrobond in the MurNAc residue.</text>
        <dbReference type="EC" id="4.2.2.n1"/>
    </reaction>
</comment>
<dbReference type="PANTHER" id="PTHR30124">
    <property type="entry name" value="MEMBRANE-BOUND LYTIC MUREIN TRANSGLYCOSYLASE A"/>
    <property type="match status" value="1"/>
</dbReference>
<evidence type="ECO:0000313" key="7">
    <source>
        <dbReference type="EMBL" id="TDP84280.1"/>
    </source>
</evidence>
<dbReference type="Proteomes" id="UP000294547">
    <property type="component" value="Unassembled WGS sequence"/>
</dbReference>
<dbReference type="InterPro" id="IPR010611">
    <property type="entry name" value="3D_dom"/>
</dbReference>
<dbReference type="Pfam" id="PF03562">
    <property type="entry name" value="MltA"/>
    <property type="match status" value="1"/>
</dbReference>
<dbReference type="GO" id="GO:0004553">
    <property type="term" value="F:hydrolase activity, hydrolyzing O-glycosyl compounds"/>
    <property type="evidence" value="ECO:0007669"/>
    <property type="project" value="InterPro"/>
</dbReference>
<evidence type="ECO:0000256" key="4">
    <source>
        <dbReference type="ARBA" id="ARBA00023316"/>
    </source>
</evidence>
<evidence type="ECO:0000256" key="2">
    <source>
        <dbReference type="ARBA" id="ARBA00012587"/>
    </source>
</evidence>
<dbReference type="GO" id="GO:0071555">
    <property type="term" value="P:cell wall organization"/>
    <property type="evidence" value="ECO:0007669"/>
    <property type="project" value="UniProtKB-KW"/>
</dbReference>
<dbReference type="InterPro" id="IPR026044">
    <property type="entry name" value="MltA"/>
</dbReference>
<feature type="domain" description="Lytic transglycosylase MltA" evidence="6">
    <location>
        <begin position="106"/>
        <end position="264"/>
    </location>
</feature>
<dbReference type="Gene3D" id="2.40.40.10">
    <property type="entry name" value="RlpA-like domain"/>
    <property type="match status" value="1"/>
</dbReference>
<dbReference type="InterPro" id="IPR005300">
    <property type="entry name" value="MltA_B"/>
</dbReference>
<name>A0A4R6RDM3_9HYPH</name>
<protein>
    <recommendedName>
        <fullName evidence="2">peptidoglycan lytic exotransglycosylase</fullName>
        <ecNumber evidence="2">4.2.2.n1</ecNumber>
    </recommendedName>
    <alternativeName>
        <fullName evidence="5">Murein hydrolase A</fullName>
    </alternativeName>
</protein>
<keyword evidence="4" id="KW-0961">Cell wall biogenesis/degradation</keyword>
<dbReference type="PIRSF" id="PIRSF019422">
    <property type="entry name" value="MltA"/>
    <property type="match status" value="1"/>
</dbReference>
<dbReference type="SMART" id="SM00925">
    <property type="entry name" value="MltA"/>
    <property type="match status" value="1"/>
</dbReference>
<dbReference type="EMBL" id="SNXY01000008">
    <property type="protein sequence ID" value="TDP84280.1"/>
    <property type="molecule type" value="Genomic_DNA"/>
</dbReference>